<organism evidence="4 5">
    <name type="scientific">Actinia tenebrosa</name>
    <name type="common">Australian red waratah sea anemone</name>
    <dbReference type="NCBI Taxonomy" id="6105"/>
    <lineage>
        <taxon>Eukaryota</taxon>
        <taxon>Metazoa</taxon>
        <taxon>Cnidaria</taxon>
        <taxon>Anthozoa</taxon>
        <taxon>Hexacorallia</taxon>
        <taxon>Actiniaria</taxon>
        <taxon>Actiniidae</taxon>
        <taxon>Actinia</taxon>
    </lineage>
</organism>
<accession>A0A6P8HZQ6</accession>
<dbReference type="Proteomes" id="UP000515163">
    <property type="component" value="Unplaced"/>
</dbReference>
<evidence type="ECO:0000313" key="4">
    <source>
        <dbReference type="Proteomes" id="UP000515163"/>
    </source>
</evidence>
<evidence type="ECO:0000256" key="1">
    <source>
        <dbReference type="SAM" id="Coils"/>
    </source>
</evidence>
<dbReference type="OrthoDB" id="409824at2759"/>
<reference evidence="5" key="1">
    <citation type="submission" date="2025-08" db="UniProtKB">
        <authorList>
            <consortium name="RefSeq"/>
        </authorList>
    </citation>
    <scope>IDENTIFICATION</scope>
    <source>
        <tissue evidence="5">Tentacle</tissue>
    </source>
</reference>
<dbReference type="GeneID" id="116296813"/>
<proteinExistence type="predicted"/>
<dbReference type="RefSeq" id="XP_031560771.1">
    <property type="nucleotide sequence ID" value="XM_031704911.1"/>
</dbReference>
<dbReference type="InterPro" id="IPR000210">
    <property type="entry name" value="BTB/POZ_dom"/>
</dbReference>
<dbReference type="PANTHER" id="PTHR22744:SF17">
    <property type="entry name" value="BTB DOMAIN-CONTAINING PROTEIN"/>
    <property type="match status" value="1"/>
</dbReference>
<dbReference type="PROSITE" id="PS50097">
    <property type="entry name" value="BTB"/>
    <property type="match status" value="1"/>
</dbReference>
<dbReference type="PANTHER" id="PTHR22744">
    <property type="entry name" value="HELIX LOOP HELIX PROTEIN 21-RELATED"/>
    <property type="match status" value="1"/>
</dbReference>
<dbReference type="Pfam" id="PF00651">
    <property type="entry name" value="BTB"/>
    <property type="match status" value="1"/>
</dbReference>
<sequence>MAAPCESEPDFSQPWKVSDIVLLVDDVRLHVHSGVLVMWSPVFENMFAELKRKNARVLTLEKQKPNEIRELLLVIYPTIKRPINENNCYYLLEIAEQFQMRKVTEQCEEYLMRTLKSGSELVDLLVLASKYNMRILREECLKLTKQLEWKVIQQHNLYEQIELKDYREIAEERLRSLHNDHQSEKEKAFRLEEELDYYRRQGELARTPSSCVVNPGLASPRLPRKQIVQPCKSRPVQVVLNTRIKPAVQSPEKSPHVPPPVPKRAHFPVKPQPIIKEF</sequence>
<dbReference type="InParanoid" id="A0A6P8HZQ6"/>
<protein>
    <submittedName>
        <fullName evidence="5">Ring canal kelch protein-like</fullName>
    </submittedName>
</protein>
<feature type="domain" description="BTB" evidence="3">
    <location>
        <begin position="18"/>
        <end position="76"/>
    </location>
</feature>
<dbReference type="AlphaFoldDB" id="A0A6P8HZQ6"/>
<keyword evidence="1" id="KW-0175">Coiled coil</keyword>
<dbReference type="KEGG" id="aten:116296813"/>
<dbReference type="CDD" id="cd18186">
    <property type="entry name" value="BTB_POZ_ZBTB_KLHL-like"/>
    <property type="match status" value="1"/>
</dbReference>
<keyword evidence="4" id="KW-1185">Reference proteome</keyword>
<dbReference type="SMART" id="SM00225">
    <property type="entry name" value="BTB"/>
    <property type="match status" value="1"/>
</dbReference>
<evidence type="ECO:0000259" key="3">
    <source>
        <dbReference type="PROSITE" id="PS50097"/>
    </source>
</evidence>
<feature type="region of interest" description="Disordered" evidence="2">
    <location>
        <begin position="247"/>
        <end position="278"/>
    </location>
</feature>
<evidence type="ECO:0000313" key="5">
    <source>
        <dbReference type="RefSeq" id="XP_031560771.1"/>
    </source>
</evidence>
<evidence type="ECO:0000256" key="2">
    <source>
        <dbReference type="SAM" id="MobiDB-lite"/>
    </source>
</evidence>
<dbReference type="SUPFAM" id="SSF54695">
    <property type="entry name" value="POZ domain"/>
    <property type="match status" value="1"/>
</dbReference>
<feature type="coiled-coil region" evidence="1">
    <location>
        <begin position="167"/>
        <end position="194"/>
    </location>
</feature>
<dbReference type="InterPro" id="IPR011333">
    <property type="entry name" value="SKP1/BTB/POZ_sf"/>
</dbReference>
<name>A0A6P8HZQ6_ACTTE</name>
<dbReference type="Gene3D" id="3.30.710.10">
    <property type="entry name" value="Potassium Channel Kv1.1, Chain A"/>
    <property type="match status" value="1"/>
</dbReference>
<gene>
    <name evidence="5" type="primary">LOC116296813</name>
</gene>